<dbReference type="AlphaFoldDB" id="A0A1H0A925"/>
<keyword evidence="3" id="KW-1185">Reference proteome</keyword>
<protein>
    <recommendedName>
        <fullName evidence="1">DUF1653 domain-containing protein</fullName>
    </recommendedName>
</protein>
<proteinExistence type="predicted"/>
<gene>
    <name evidence="2" type="ORF">SAMN05660299_02477</name>
</gene>
<dbReference type="STRING" id="349095.SAMN05660299_02477"/>
<dbReference type="OrthoDB" id="371169at2"/>
<evidence type="ECO:0000313" key="3">
    <source>
        <dbReference type="Proteomes" id="UP000199309"/>
    </source>
</evidence>
<dbReference type="Pfam" id="PF07866">
    <property type="entry name" value="DUF1653"/>
    <property type="match status" value="1"/>
</dbReference>
<dbReference type="Gene3D" id="2.30.30.320">
    <property type="entry name" value="DUF1653-like domain"/>
    <property type="match status" value="1"/>
</dbReference>
<sequence>MRELPKENEVWIHFKKNKYQIVTIAEHTETGEQFVIYKALADTKKTYARPVKMFMGEVDHEKYPYAEQKYRFEKLG</sequence>
<name>A0A1H0A925_9FIRM</name>
<dbReference type="InterPro" id="IPR023387">
    <property type="entry name" value="DUF1653-like_dom"/>
</dbReference>
<dbReference type="Proteomes" id="UP000199309">
    <property type="component" value="Unassembled WGS sequence"/>
</dbReference>
<feature type="domain" description="DUF1653" evidence="1">
    <location>
        <begin position="10"/>
        <end position="74"/>
    </location>
</feature>
<evidence type="ECO:0000259" key="1">
    <source>
        <dbReference type="Pfam" id="PF07866"/>
    </source>
</evidence>
<dbReference type="InterPro" id="IPR037135">
    <property type="entry name" value="DUF1653-like_dom_sf"/>
</dbReference>
<dbReference type="RefSeq" id="WP_091652445.1">
    <property type="nucleotide sequence ID" value="NZ_FNHQ01000036.1"/>
</dbReference>
<accession>A0A1H0A925</accession>
<reference evidence="2 3" key="1">
    <citation type="submission" date="2016-10" db="EMBL/GenBank/DDBJ databases">
        <authorList>
            <person name="de Groot N.N."/>
        </authorList>
    </citation>
    <scope>NUCLEOTIDE SEQUENCE [LARGE SCALE GENOMIC DNA]</scope>
    <source>
        <strain evidence="2 3">DSM 16981</strain>
    </source>
</reference>
<evidence type="ECO:0000313" key="2">
    <source>
        <dbReference type="EMBL" id="SDN29724.1"/>
    </source>
</evidence>
<organism evidence="2 3">
    <name type="scientific">Megasphaera paucivorans</name>
    <dbReference type="NCBI Taxonomy" id="349095"/>
    <lineage>
        <taxon>Bacteria</taxon>
        <taxon>Bacillati</taxon>
        <taxon>Bacillota</taxon>
        <taxon>Negativicutes</taxon>
        <taxon>Veillonellales</taxon>
        <taxon>Veillonellaceae</taxon>
        <taxon>Megasphaera</taxon>
    </lineage>
</organism>
<dbReference type="EMBL" id="FNHQ01000036">
    <property type="protein sequence ID" value="SDN29724.1"/>
    <property type="molecule type" value="Genomic_DNA"/>
</dbReference>